<evidence type="ECO:0000256" key="5">
    <source>
        <dbReference type="ARBA" id="ARBA00023157"/>
    </source>
</evidence>
<evidence type="ECO:0000256" key="1">
    <source>
        <dbReference type="ARBA" id="ARBA00004613"/>
    </source>
</evidence>
<dbReference type="InterPro" id="IPR052080">
    <property type="entry name" value="vWF_C/EGF_Fibrillin"/>
</dbReference>
<evidence type="ECO:0000256" key="8">
    <source>
        <dbReference type="SAM" id="MobiDB-lite"/>
    </source>
</evidence>
<dbReference type="InterPro" id="IPR018097">
    <property type="entry name" value="EGF_Ca-bd_CS"/>
</dbReference>
<dbReference type="AlphaFoldDB" id="A0A482WYF4"/>
<sequence length="324" mass="35251">MGSYRCGCPDGFLQHIYYNQCVDENECATDNPCGGGSTCVNTLGSYRCGCPEGFQHDAVRALCIQISSACVGSPCSFGCSPLGSAGSGGGGFACGCPSGYQRIGQGHCLATINPMAGSSSSYARPDLGIPTYPIAGSTNAETDPYVPSHDRIISTEGCFSCKVNGRHRRMANSTSRRLPPNWDKWAKKLRKERRGGEAGKGGEGGGGGEIIRHRRHHHGETPHRVLTISLAQTKHRMRIIKLQPAVKNDFEYVISRGNEQNQFEMKNEHGIWTLHFHRRLKMPGTFHLEIKGKSRKSDLDGHHNSSSSGFEAPLVLHVKLIVTQ</sequence>
<dbReference type="EMBL" id="QKKF02022229">
    <property type="protein sequence ID" value="RZF38565.1"/>
    <property type="molecule type" value="Genomic_DNA"/>
</dbReference>
<protein>
    <recommendedName>
        <fullName evidence="9">EGF-like domain-containing protein</fullName>
    </recommendedName>
</protein>
<gene>
    <name evidence="10" type="ORF">LSTR_LSTR012784</name>
</gene>
<evidence type="ECO:0000256" key="3">
    <source>
        <dbReference type="ARBA" id="ARBA00022536"/>
    </source>
</evidence>
<dbReference type="InterPro" id="IPR000152">
    <property type="entry name" value="EGF-type_Asp/Asn_hydroxyl_site"/>
</dbReference>
<dbReference type="PROSITE" id="PS01187">
    <property type="entry name" value="EGF_CA"/>
    <property type="match status" value="1"/>
</dbReference>
<keyword evidence="3 7" id="KW-0245">EGF-like domain</keyword>
<dbReference type="Gene3D" id="2.10.25.10">
    <property type="entry name" value="Laminin"/>
    <property type="match status" value="1"/>
</dbReference>
<evidence type="ECO:0000259" key="9">
    <source>
        <dbReference type="PROSITE" id="PS50026"/>
    </source>
</evidence>
<evidence type="ECO:0000256" key="7">
    <source>
        <dbReference type="PROSITE-ProRule" id="PRU00076"/>
    </source>
</evidence>
<comment type="caution">
    <text evidence="7">Lacks conserved residue(s) required for the propagation of feature annotation.</text>
</comment>
<dbReference type="InParanoid" id="A0A482WYF4"/>
<evidence type="ECO:0000313" key="11">
    <source>
        <dbReference type="Proteomes" id="UP000291343"/>
    </source>
</evidence>
<feature type="compositionally biased region" description="Gly residues" evidence="8">
    <location>
        <begin position="198"/>
        <end position="209"/>
    </location>
</feature>
<dbReference type="PROSITE" id="PS00010">
    <property type="entry name" value="ASX_HYDROXYL"/>
    <property type="match status" value="1"/>
</dbReference>
<accession>A0A482WYF4</accession>
<dbReference type="STRING" id="195883.A0A482WYF4"/>
<dbReference type="PROSITE" id="PS50026">
    <property type="entry name" value="EGF_3"/>
    <property type="match status" value="1"/>
</dbReference>
<keyword evidence="4" id="KW-0732">Signal</keyword>
<evidence type="ECO:0000313" key="10">
    <source>
        <dbReference type="EMBL" id="RZF38565.1"/>
    </source>
</evidence>
<organism evidence="10 11">
    <name type="scientific">Laodelphax striatellus</name>
    <name type="common">Small brown planthopper</name>
    <name type="synonym">Delphax striatella</name>
    <dbReference type="NCBI Taxonomy" id="195883"/>
    <lineage>
        <taxon>Eukaryota</taxon>
        <taxon>Metazoa</taxon>
        <taxon>Ecdysozoa</taxon>
        <taxon>Arthropoda</taxon>
        <taxon>Hexapoda</taxon>
        <taxon>Insecta</taxon>
        <taxon>Pterygota</taxon>
        <taxon>Neoptera</taxon>
        <taxon>Paraneoptera</taxon>
        <taxon>Hemiptera</taxon>
        <taxon>Auchenorrhyncha</taxon>
        <taxon>Fulgoroidea</taxon>
        <taxon>Delphacidae</taxon>
        <taxon>Criomorphinae</taxon>
        <taxon>Laodelphax</taxon>
    </lineage>
</organism>
<keyword evidence="6" id="KW-0325">Glycoprotein</keyword>
<dbReference type="GO" id="GO:0005509">
    <property type="term" value="F:calcium ion binding"/>
    <property type="evidence" value="ECO:0007669"/>
    <property type="project" value="InterPro"/>
</dbReference>
<comment type="subcellular location">
    <subcellularLocation>
        <location evidence="1">Secreted</location>
    </subcellularLocation>
</comment>
<keyword evidence="2" id="KW-0964">Secreted</keyword>
<feature type="region of interest" description="Disordered" evidence="8">
    <location>
        <begin position="190"/>
        <end position="221"/>
    </location>
</feature>
<dbReference type="FunFam" id="2.10.25.10:FF:000139">
    <property type="entry name" value="Fibulin-1"/>
    <property type="match status" value="1"/>
</dbReference>
<dbReference type="OrthoDB" id="10045365at2759"/>
<evidence type="ECO:0000256" key="6">
    <source>
        <dbReference type="ARBA" id="ARBA00023180"/>
    </source>
</evidence>
<keyword evidence="11" id="KW-1185">Reference proteome</keyword>
<proteinExistence type="predicted"/>
<evidence type="ECO:0000256" key="2">
    <source>
        <dbReference type="ARBA" id="ARBA00022525"/>
    </source>
</evidence>
<feature type="domain" description="EGF-like" evidence="9">
    <location>
        <begin position="23"/>
        <end position="64"/>
    </location>
</feature>
<comment type="caution">
    <text evidence="10">The sequence shown here is derived from an EMBL/GenBank/DDBJ whole genome shotgun (WGS) entry which is preliminary data.</text>
</comment>
<dbReference type="InterPro" id="IPR000742">
    <property type="entry name" value="EGF"/>
</dbReference>
<dbReference type="SMART" id="SM00179">
    <property type="entry name" value="EGF_CA"/>
    <property type="match status" value="1"/>
</dbReference>
<keyword evidence="5" id="KW-1015">Disulfide bond</keyword>
<dbReference type="Proteomes" id="UP000291343">
    <property type="component" value="Unassembled WGS sequence"/>
</dbReference>
<dbReference type="SMART" id="SM00181">
    <property type="entry name" value="EGF"/>
    <property type="match status" value="2"/>
</dbReference>
<reference evidence="10 11" key="1">
    <citation type="journal article" date="2017" name="Gigascience">
        <title>Genome sequence of the small brown planthopper, Laodelphax striatellus.</title>
        <authorList>
            <person name="Zhu J."/>
            <person name="Jiang F."/>
            <person name="Wang X."/>
            <person name="Yang P."/>
            <person name="Bao Y."/>
            <person name="Zhao W."/>
            <person name="Wang W."/>
            <person name="Lu H."/>
            <person name="Wang Q."/>
            <person name="Cui N."/>
            <person name="Li J."/>
            <person name="Chen X."/>
            <person name="Luo L."/>
            <person name="Yu J."/>
            <person name="Kang L."/>
            <person name="Cui F."/>
        </authorList>
    </citation>
    <scope>NUCLEOTIDE SEQUENCE [LARGE SCALE GENOMIC DNA]</scope>
    <source>
        <strain evidence="10">Lst14</strain>
    </source>
</reference>
<dbReference type="PANTHER" id="PTHR47333:SF3">
    <property type="entry name" value="FIBRILLIN 2"/>
    <property type="match status" value="1"/>
</dbReference>
<dbReference type="PROSITE" id="PS01186">
    <property type="entry name" value="EGF_2"/>
    <property type="match status" value="1"/>
</dbReference>
<dbReference type="CDD" id="cd00054">
    <property type="entry name" value="EGF_CA"/>
    <property type="match status" value="1"/>
</dbReference>
<dbReference type="Pfam" id="PF07645">
    <property type="entry name" value="EGF_CA"/>
    <property type="match status" value="1"/>
</dbReference>
<dbReference type="InterPro" id="IPR001881">
    <property type="entry name" value="EGF-like_Ca-bd_dom"/>
</dbReference>
<dbReference type="PANTHER" id="PTHR47333">
    <property type="entry name" value="VON WILLEBRAND FACTOR C AND EGF DOMAIN-CONTAINING PROTEIN"/>
    <property type="match status" value="1"/>
</dbReference>
<dbReference type="SUPFAM" id="SSF57196">
    <property type="entry name" value="EGF/Laminin"/>
    <property type="match status" value="1"/>
</dbReference>
<name>A0A482WYF4_LAOST</name>
<dbReference type="GO" id="GO:0005576">
    <property type="term" value="C:extracellular region"/>
    <property type="evidence" value="ECO:0007669"/>
    <property type="project" value="UniProtKB-SubCell"/>
</dbReference>
<dbReference type="InterPro" id="IPR049883">
    <property type="entry name" value="NOTCH1_EGF-like"/>
</dbReference>
<evidence type="ECO:0000256" key="4">
    <source>
        <dbReference type="ARBA" id="ARBA00022729"/>
    </source>
</evidence>